<dbReference type="NCBIfam" id="NF002003">
    <property type="entry name" value="PRK00802.1-3"/>
    <property type="match status" value="1"/>
</dbReference>
<keyword evidence="4 5" id="KW-0234">DNA repair</keyword>
<sequence length="196" mass="21670">MERLEKQFFIIPTLQLATALLGKTFVRILPGNRVLKGRIVETEAYLGEGDEASHAWRGKTDRNAPMFEAPGTLYVYFVYGCHHLVNIVSEPRETAGAVLLRAMEPLEGQGFMERQRGTASASDLMSGPAKIAQALDINRSHSGSDLFSGEFFLENAPRIPENQIGTSSRIGISRGRELQWRKFVIGSPHLSQGQPS</sequence>
<comment type="similarity">
    <text evidence="1 5">Belongs to the DNA glycosylase MPG family.</text>
</comment>
<protein>
    <recommendedName>
        <fullName evidence="5">Putative 3-methyladenine DNA glycosylase</fullName>
        <ecNumber evidence="5">3.2.2.-</ecNumber>
    </recommendedName>
</protein>
<dbReference type="Proteomes" id="UP000489351">
    <property type="component" value="Unassembled WGS sequence"/>
</dbReference>
<dbReference type="CDD" id="cd00540">
    <property type="entry name" value="AAG"/>
    <property type="match status" value="1"/>
</dbReference>
<dbReference type="InterPro" id="IPR011034">
    <property type="entry name" value="Formyl_transferase-like_C_sf"/>
</dbReference>
<dbReference type="SMR" id="A0A3S0N9P2"/>
<accession>A0A3S0N9P2</accession>
<keyword evidence="7" id="KW-0326">Glycosidase</keyword>
<dbReference type="RefSeq" id="WP_011889638.1">
    <property type="nucleotide sequence ID" value="NZ_RXYJ01000003.1"/>
</dbReference>
<dbReference type="Proteomes" id="UP000279908">
    <property type="component" value="Unassembled WGS sequence"/>
</dbReference>
<dbReference type="SUPFAM" id="SSF50486">
    <property type="entry name" value="FMT C-terminal domain-like"/>
    <property type="match status" value="1"/>
</dbReference>
<keyword evidence="9" id="KW-1185">Reference proteome</keyword>
<evidence type="ECO:0000256" key="2">
    <source>
        <dbReference type="ARBA" id="ARBA00022763"/>
    </source>
</evidence>
<evidence type="ECO:0000256" key="5">
    <source>
        <dbReference type="HAMAP-Rule" id="MF_00527"/>
    </source>
</evidence>
<keyword evidence="2 5" id="KW-0227">DNA damage</keyword>
<dbReference type="PANTHER" id="PTHR10429">
    <property type="entry name" value="DNA-3-METHYLADENINE GLYCOSYLASE"/>
    <property type="match status" value="1"/>
</dbReference>
<dbReference type="FunFam" id="3.10.300.10:FF:000001">
    <property type="entry name" value="Putative 3-methyladenine DNA glycosylase"/>
    <property type="match status" value="1"/>
</dbReference>
<name>A0A3S0N9P2_CHLPH</name>
<organism evidence="7 8">
    <name type="scientific">Chlorobium phaeovibrioides</name>
    <dbReference type="NCBI Taxonomy" id="1094"/>
    <lineage>
        <taxon>Bacteria</taxon>
        <taxon>Pseudomonadati</taxon>
        <taxon>Chlorobiota</taxon>
        <taxon>Chlorobiia</taxon>
        <taxon>Chlorobiales</taxon>
        <taxon>Chlorobiaceae</taxon>
        <taxon>Chlorobium/Pelodictyon group</taxon>
        <taxon>Chlorobium</taxon>
    </lineage>
</organism>
<reference evidence="7 8" key="1">
    <citation type="submission" date="2018-12" db="EMBL/GenBank/DDBJ databases">
        <authorList>
            <person name="Lunina O.N."/>
            <person name="Grouzdev D.S."/>
            <person name="Gorlenko V.M."/>
            <person name="Savvichev A.S."/>
        </authorList>
    </citation>
    <scope>NUCLEOTIDE SEQUENCE [LARGE SCALE GENOMIC DNA]</scope>
    <source>
        <strain evidence="7 8">BrKhr-17</strain>
    </source>
</reference>
<dbReference type="GO" id="GO:0003905">
    <property type="term" value="F:alkylbase DNA N-glycosylase activity"/>
    <property type="evidence" value="ECO:0007669"/>
    <property type="project" value="InterPro"/>
</dbReference>
<gene>
    <name evidence="7" type="ORF">EKD02_07475</name>
    <name evidence="6" type="ORF">GJ685_06005</name>
</gene>
<dbReference type="Pfam" id="PF02245">
    <property type="entry name" value="Pur_DNA_glyco"/>
    <property type="match status" value="1"/>
</dbReference>
<dbReference type="HAMAP" id="MF_00527">
    <property type="entry name" value="3MGH"/>
    <property type="match status" value="1"/>
</dbReference>
<dbReference type="PANTHER" id="PTHR10429:SF0">
    <property type="entry name" value="DNA-3-METHYLADENINE GLYCOSYLASE"/>
    <property type="match status" value="1"/>
</dbReference>
<keyword evidence="3 5" id="KW-0378">Hydrolase</keyword>
<evidence type="ECO:0000256" key="1">
    <source>
        <dbReference type="ARBA" id="ARBA00009232"/>
    </source>
</evidence>
<dbReference type="OMA" id="VEAYHHT"/>
<evidence type="ECO:0000313" key="8">
    <source>
        <dbReference type="Proteomes" id="UP000279908"/>
    </source>
</evidence>
<evidence type="ECO:0000256" key="3">
    <source>
        <dbReference type="ARBA" id="ARBA00022801"/>
    </source>
</evidence>
<comment type="caution">
    <text evidence="7">The sequence shown here is derived from an EMBL/GenBank/DDBJ whole genome shotgun (WGS) entry which is preliminary data.</text>
</comment>
<dbReference type="EC" id="3.2.2.-" evidence="5"/>
<dbReference type="InterPro" id="IPR003180">
    <property type="entry name" value="MPG"/>
</dbReference>
<proteinExistence type="inferred from homology"/>
<dbReference type="GO" id="GO:0006284">
    <property type="term" value="P:base-excision repair"/>
    <property type="evidence" value="ECO:0007669"/>
    <property type="project" value="InterPro"/>
</dbReference>
<evidence type="ECO:0000256" key="4">
    <source>
        <dbReference type="ARBA" id="ARBA00023204"/>
    </source>
</evidence>
<evidence type="ECO:0000313" key="9">
    <source>
        <dbReference type="Proteomes" id="UP000489351"/>
    </source>
</evidence>
<dbReference type="GO" id="GO:0003677">
    <property type="term" value="F:DNA binding"/>
    <property type="evidence" value="ECO:0007669"/>
    <property type="project" value="InterPro"/>
</dbReference>
<evidence type="ECO:0000313" key="6">
    <source>
        <dbReference type="EMBL" id="MWV54618.1"/>
    </source>
</evidence>
<dbReference type="NCBIfam" id="TIGR00567">
    <property type="entry name" value="3mg"/>
    <property type="match status" value="1"/>
</dbReference>
<reference evidence="6 9" key="2">
    <citation type="submission" date="2019-11" db="EMBL/GenBank/DDBJ databases">
        <title>Green- and brown-colored morphotypes of Chlorobia in the stratified aquatic ecosystems of Kandalaksha Gulf (White Sea): A model for study of the accessory genome evolution.</title>
        <authorList>
            <person name="Grouzdev D.S."/>
        </authorList>
    </citation>
    <scope>NUCLEOTIDE SEQUENCE [LARGE SCALE GENOMIC DNA]</scope>
    <source>
        <strain evidence="6 9">ZM</strain>
    </source>
</reference>
<evidence type="ECO:0000313" key="7">
    <source>
        <dbReference type="EMBL" id="RTY36951.1"/>
    </source>
</evidence>
<dbReference type="Gene3D" id="3.10.300.10">
    <property type="entry name" value="Methylpurine-DNA glycosylase (MPG)"/>
    <property type="match status" value="1"/>
</dbReference>
<dbReference type="AlphaFoldDB" id="A0A3S0N9P2"/>
<dbReference type="InterPro" id="IPR036995">
    <property type="entry name" value="MPG_sf"/>
</dbReference>
<dbReference type="EMBL" id="RXYK01000011">
    <property type="protein sequence ID" value="RTY36951.1"/>
    <property type="molecule type" value="Genomic_DNA"/>
</dbReference>
<dbReference type="EMBL" id="WUBZ01000016">
    <property type="protein sequence ID" value="MWV54618.1"/>
    <property type="molecule type" value="Genomic_DNA"/>
</dbReference>